<dbReference type="KEGG" id="stsi:A4E84_27280"/>
<dbReference type="Proteomes" id="UP000076096">
    <property type="component" value="Chromosome"/>
</dbReference>
<keyword evidence="2" id="KW-1185">Reference proteome</keyword>
<dbReference type="STRING" id="1783515.A4E84_27280"/>
<evidence type="ECO:0008006" key="3">
    <source>
        <dbReference type="Google" id="ProtNLM"/>
    </source>
</evidence>
<dbReference type="RefSeq" id="WP_062929069.1">
    <property type="nucleotide sequence ID" value="NZ_CP015098.1"/>
</dbReference>
<protein>
    <recommendedName>
        <fullName evidence="3">S1 motif domain-containing protein</fullName>
    </recommendedName>
</protein>
<name>A0A143C7B8_9ACTN</name>
<evidence type="ECO:0000313" key="2">
    <source>
        <dbReference type="Proteomes" id="UP000076096"/>
    </source>
</evidence>
<organism evidence="1 2">
    <name type="scientific">Streptomyces qaidamensis</name>
    <dbReference type="NCBI Taxonomy" id="1783515"/>
    <lineage>
        <taxon>Bacteria</taxon>
        <taxon>Bacillati</taxon>
        <taxon>Actinomycetota</taxon>
        <taxon>Actinomycetes</taxon>
        <taxon>Kitasatosporales</taxon>
        <taxon>Streptomycetaceae</taxon>
        <taxon>Streptomyces</taxon>
        <taxon>Streptomyces aurantiacus group</taxon>
    </lineage>
</organism>
<sequence length="126" mass="13602">MSEFSWPDRSQVPTPEAINRSWRSTVAALPLGSHVSGRVVARQPFGVFLLIDGVSNALGLAEITAMPHHMELPAMGATVAGEVIWHADRNRQVKIRLDEWALPNSSRLGTTSCTTTAPDLTGNNGE</sequence>
<gene>
    <name evidence="1" type="ORF">A4E84_27280</name>
</gene>
<proteinExistence type="predicted"/>
<accession>A0A143C7B8</accession>
<dbReference type="EMBL" id="CP015098">
    <property type="protein sequence ID" value="AMW12865.1"/>
    <property type="molecule type" value="Genomic_DNA"/>
</dbReference>
<reference evidence="2" key="1">
    <citation type="submission" date="2016-04" db="EMBL/GenBank/DDBJ databases">
        <authorList>
            <person name="Zhang B."/>
        </authorList>
    </citation>
    <scope>NUCLEOTIDE SEQUENCE [LARGE SCALE GENOMIC DNA]</scope>
    <source>
        <strain evidence="2">S10</strain>
    </source>
</reference>
<evidence type="ECO:0000313" key="1">
    <source>
        <dbReference type="EMBL" id="AMW12865.1"/>
    </source>
</evidence>
<dbReference type="AlphaFoldDB" id="A0A143C7B8"/>